<keyword evidence="2" id="KW-1185">Reference proteome</keyword>
<name>A0A9Q0D8K9_9TELE</name>
<proteinExistence type="predicted"/>
<comment type="caution">
    <text evidence="1">The sequence shown here is derived from an EMBL/GenBank/DDBJ whole genome shotgun (WGS) entry which is preliminary data.</text>
</comment>
<dbReference type="PANTHER" id="PTHR45913">
    <property type="entry name" value="EPM2A-INTERACTING PROTEIN 1"/>
    <property type="match status" value="1"/>
</dbReference>
<reference evidence="1" key="1">
    <citation type="submission" date="2022-07" db="EMBL/GenBank/DDBJ databases">
        <title>Chromosome-level genome of Muraenolepis orangiensis.</title>
        <authorList>
            <person name="Kim J."/>
        </authorList>
    </citation>
    <scope>NUCLEOTIDE SEQUENCE</scope>
    <source>
        <strain evidence="1">KU_S4_2022</strain>
        <tissue evidence="1">Muscle</tissue>
    </source>
</reference>
<protein>
    <submittedName>
        <fullName evidence="1">Uncharacterized protein</fullName>
    </submittedName>
</protein>
<accession>A0A9Q0D8K9</accession>
<dbReference type="Proteomes" id="UP001148018">
    <property type="component" value="Unassembled WGS sequence"/>
</dbReference>
<evidence type="ECO:0000313" key="1">
    <source>
        <dbReference type="EMBL" id="KAJ3583874.1"/>
    </source>
</evidence>
<dbReference type="EMBL" id="JANIIK010000120">
    <property type="protein sequence ID" value="KAJ3583874.1"/>
    <property type="molecule type" value="Genomic_DNA"/>
</dbReference>
<dbReference type="AlphaFoldDB" id="A0A9Q0D8K9"/>
<organism evidence="1 2">
    <name type="scientific">Muraenolepis orangiensis</name>
    <name type="common">Patagonian moray cod</name>
    <dbReference type="NCBI Taxonomy" id="630683"/>
    <lineage>
        <taxon>Eukaryota</taxon>
        <taxon>Metazoa</taxon>
        <taxon>Chordata</taxon>
        <taxon>Craniata</taxon>
        <taxon>Vertebrata</taxon>
        <taxon>Euteleostomi</taxon>
        <taxon>Actinopterygii</taxon>
        <taxon>Neopterygii</taxon>
        <taxon>Teleostei</taxon>
        <taxon>Neoteleostei</taxon>
        <taxon>Acanthomorphata</taxon>
        <taxon>Zeiogadaria</taxon>
        <taxon>Gadariae</taxon>
        <taxon>Gadiformes</taxon>
        <taxon>Muraenolepidoidei</taxon>
        <taxon>Muraenolepididae</taxon>
        <taxon>Muraenolepis</taxon>
    </lineage>
</organism>
<dbReference type="OrthoDB" id="8934564at2759"/>
<evidence type="ECO:0000313" key="2">
    <source>
        <dbReference type="Proteomes" id="UP001148018"/>
    </source>
</evidence>
<dbReference type="PANTHER" id="PTHR45913:SF21">
    <property type="entry name" value="DUF4371 DOMAIN-CONTAINING PROTEIN"/>
    <property type="match status" value="1"/>
</dbReference>
<sequence>MHGLHCLIHQSVLCAKLSGELKNVMDKVMRVIHFVRGTSSTQHRLFRQPVAESEEATHDDLLLHNDVRWLSKGKALDRFCALLDEVKAFLRLSKIRAAADHLALLGDEKFMSNVAFF</sequence>
<gene>
    <name evidence="1" type="ORF">NHX12_015371</name>
</gene>